<keyword evidence="3" id="KW-1185">Reference proteome</keyword>
<evidence type="ECO:0000313" key="3">
    <source>
        <dbReference type="Proteomes" id="UP000076738"/>
    </source>
</evidence>
<evidence type="ECO:0000313" key="2">
    <source>
        <dbReference type="EMBL" id="KZO90353.1"/>
    </source>
</evidence>
<reference evidence="2 3" key="1">
    <citation type="journal article" date="2016" name="Mol. Biol. Evol.">
        <title>Comparative Genomics of Early-Diverging Mushroom-Forming Fungi Provides Insights into the Origins of Lignocellulose Decay Capabilities.</title>
        <authorList>
            <person name="Nagy L.G."/>
            <person name="Riley R."/>
            <person name="Tritt A."/>
            <person name="Adam C."/>
            <person name="Daum C."/>
            <person name="Floudas D."/>
            <person name="Sun H."/>
            <person name="Yadav J.S."/>
            <person name="Pangilinan J."/>
            <person name="Larsson K.H."/>
            <person name="Matsuura K."/>
            <person name="Barry K."/>
            <person name="Labutti K."/>
            <person name="Kuo R."/>
            <person name="Ohm R.A."/>
            <person name="Bhattacharya S.S."/>
            <person name="Shirouzu T."/>
            <person name="Yoshinaga Y."/>
            <person name="Martin F.M."/>
            <person name="Grigoriev I.V."/>
            <person name="Hibbett D.S."/>
        </authorList>
    </citation>
    <scope>NUCLEOTIDE SEQUENCE [LARGE SCALE GENOMIC DNA]</scope>
    <source>
        <strain evidence="2 3">TUFC12733</strain>
    </source>
</reference>
<dbReference type="Proteomes" id="UP000076738">
    <property type="component" value="Unassembled WGS sequence"/>
</dbReference>
<accession>A0A167GAJ1</accession>
<dbReference type="AlphaFoldDB" id="A0A167GAJ1"/>
<organism evidence="2 3">
    <name type="scientific">Calocera viscosa (strain TUFC12733)</name>
    <dbReference type="NCBI Taxonomy" id="1330018"/>
    <lineage>
        <taxon>Eukaryota</taxon>
        <taxon>Fungi</taxon>
        <taxon>Dikarya</taxon>
        <taxon>Basidiomycota</taxon>
        <taxon>Agaricomycotina</taxon>
        <taxon>Dacrymycetes</taxon>
        <taxon>Dacrymycetales</taxon>
        <taxon>Dacrymycetaceae</taxon>
        <taxon>Calocera</taxon>
    </lineage>
</organism>
<feature type="region of interest" description="Disordered" evidence="1">
    <location>
        <begin position="1"/>
        <end position="25"/>
    </location>
</feature>
<name>A0A167GAJ1_CALVF</name>
<dbReference type="EMBL" id="KV417344">
    <property type="protein sequence ID" value="KZO90353.1"/>
    <property type="molecule type" value="Genomic_DNA"/>
</dbReference>
<evidence type="ECO:0000256" key="1">
    <source>
        <dbReference type="SAM" id="MobiDB-lite"/>
    </source>
</evidence>
<sequence length="112" mass="12578">MEQRGQRNDPPAHVPEPAPRAPYARGWRSSEARLLRAQAAYSHTLMHRNTAYLDEVASFLAFTPDFWENSISVWGARADVRVEELMDCGRAAYRAVSSAPTKTGIYYAVSHP</sequence>
<proteinExistence type="predicted"/>
<protein>
    <submittedName>
        <fullName evidence="2">Uncharacterized protein</fullName>
    </submittedName>
</protein>
<gene>
    <name evidence="2" type="ORF">CALVIDRAFT_395866</name>
</gene>